<accession>A0A0V1AJ64</accession>
<name>A0A0V1AJ64_TRISP</name>
<proteinExistence type="predicted"/>
<reference evidence="1 2" key="1">
    <citation type="submission" date="2015-01" db="EMBL/GenBank/DDBJ databases">
        <title>Evolution of Trichinella species and genotypes.</title>
        <authorList>
            <person name="Korhonen P.K."/>
            <person name="Edoardo P."/>
            <person name="Giuseppe L.R."/>
            <person name="Gasser R.B."/>
        </authorList>
    </citation>
    <scope>NUCLEOTIDE SEQUENCE [LARGE SCALE GENOMIC DNA]</scope>
    <source>
        <strain evidence="1">ISS3</strain>
    </source>
</reference>
<protein>
    <submittedName>
        <fullName evidence="1">Uncharacterized protein</fullName>
    </submittedName>
</protein>
<dbReference type="AlphaFoldDB" id="A0A0V1AJ64"/>
<comment type="caution">
    <text evidence="1">The sequence shown here is derived from an EMBL/GenBank/DDBJ whole genome shotgun (WGS) entry which is preliminary data.</text>
</comment>
<evidence type="ECO:0000313" key="1">
    <source>
        <dbReference type="EMBL" id="KRY24259.1"/>
    </source>
</evidence>
<evidence type="ECO:0000313" key="2">
    <source>
        <dbReference type="Proteomes" id="UP000054776"/>
    </source>
</evidence>
<organism evidence="1 2">
    <name type="scientific">Trichinella spiralis</name>
    <name type="common">Trichina worm</name>
    <dbReference type="NCBI Taxonomy" id="6334"/>
    <lineage>
        <taxon>Eukaryota</taxon>
        <taxon>Metazoa</taxon>
        <taxon>Ecdysozoa</taxon>
        <taxon>Nematoda</taxon>
        <taxon>Enoplea</taxon>
        <taxon>Dorylaimia</taxon>
        <taxon>Trichinellida</taxon>
        <taxon>Trichinellidae</taxon>
        <taxon>Trichinella</taxon>
    </lineage>
</organism>
<keyword evidence="2" id="KW-1185">Reference proteome</keyword>
<dbReference type="InParanoid" id="A0A0V1AJ64"/>
<dbReference type="Proteomes" id="UP000054776">
    <property type="component" value="Unassembled WGS sequence"/>
</dbReference>
<dbReference type="EMBL" id="JYDH01001885">
    <property type="protein sequence ID" value="KRY24259.1"/>
    <property type="molecule type" value="Genomic_DNA"/>
</dbReference>
<sequence>MQRLSCFMTTSNSPGVAKVVDIDPMGSMGISKSSIKA</sequence>
<gene>
    <name evidence="1" type="ORF">T01_16136</name>
</gene>